<sequence length="98" mass="10838">MPTVRPGAYLTSGQDCTRGDSMRCFSSRNRLRSPCPWCGVRQIPFYCQKNRPTIPSKPSPKTRLRFNETIGTTTEFAPGPPPSEAHLSGKSVQGRPNS</sequence>
<name>A0A2X0MK35_9BASI</name>
<proteinExistence type="predicted"/>
<feature type="region of interest" description="Disordered" evidence="1">
    <location>
        <begin position="70"/>
        <end position="98"/>
    </location>
</feature>
<reference evidence="2 3" key="1">
    <citation type="submission" date="2016-11" db="EMBL/GenBank/DDBJ databases">
        <authorList>
            <person name="Jaros S."/>
            <person name="Januszkiewicz K."/>
            <person name="Wedrychowicz H."/>
        </authorList>
    </citation>
    <scope>NUCLEOTIDE SEQUENCE [LARGE SCALE GENOMIC DNA]</scope>
</reference>
<dbReference type="AlphaFoldDB" id="A0A2X0MK35"/>
<protein>
    <submittedName>
        <fullName evidence="2">BQ5605_C021g09260 protein</fullName>
    </submittedName>
</protein>
<evidence type="ECO:0000256" key="1">
    <source>
        <dbReference type="SAM" id="MobiDB-lite"/>
    </source>
</evidence>
<keyword evidence="3" id="KW-1185">Reference proteome</keyword>
<evidence type="ECO:0000313" key="3">
    <source>
        <dbReference type="Proteomes" id="UP000249464"/>
    </source>
</evidence>
<accession>A0A2X0MK35</accession>
<dbReference type="Proteomes" id="UP000249464">
    <property type="component" value="Unassembled WGS sequence"/>
</dbReference>
<organism evidence="2 3">
    <name type="scientific">Microbotryum silenes-dioicae</name>
    <dbReference type="NCBI Taxonomy" id="796604"/>
    <lineage>
        <taxon>Eukaryota</taxon>
        <taxon>Fungi</taxon>
        <taxon>Dikarya</taxon>
        <taxon>Basidiomycota</taxon>
        <taxon>Pucciniomycotina</taxon>
        <taxon>Microbotryomycetes</taxon>
        <taxon>Microbotryales</taxon>
        <taxon>Microbotryaceae</taxon>
        <taxon>Microbotryum</taxon>
    </lineage>
</organism>
<evidence type="ECO:0000313" key="2">
    <source>
        <dbReference type="EMBL" id="SGZ20306.1"/>
    </source>
</evidence>
<gene>
    <name evidence="2" type="primary">BQ5605_C021g09260</name>
    <name evidence="2" type="ORF">BQ5605_C021G09260</name>
</gene>
<dbReference type="EMBL" id="FQNC01000083">
    <property type="protein sequence ID" value="SGZ20306.1"/>
    <property type="molecule type" value="Genomic_DNA"/>
</dbReference>